<protein>
    <submittedName>
        <fullName evidence="1">Uncharacterized protein</fullName>
    </submittedName>
</protein>
<evidence type="ECO:0000313" key="2">
    <source>
        <dbReference type="Proteomes" id="UP000663193"/>
    </source>
</evidence>
<proteinExistence type="predicted"/>
<dbReference type="Proteomes" id="UP000663193">
    <property type="component" value="Chromosome 22"/>
</dbReference>
<keyword evidence="2" id="KW-1185">Reference proteome</keyword>
<evidence type="ECO:0000313" key="1">
    <source>
        <dbReference type="EMBL" id="QRD07239.1"/>
    </source>
</evidence>
<organism evidence="1 2">
    <name type="scientific">Phaeosphaeria nodorum (strain SN15 / ATCC MYA-4574 / FGSC 10173)</name>
    <name type="common">Glume blotch fungus</name>
    <name type="synonym">Parastagonospora nodorum</name>
    <dbReference type="NCBI Taxonomy" id="321614"/>
    <lineage>
        <taxon>Eukaryota</taxon>
        <taxon>Fungi</taxon>
        <taxon>Dikarya</taxon>
        <taxon>Ascomycota</taxon>
        <taxon>Pezizomycotina</taxon>
        <taxon>Dothideomycetes</taxon>
        <taxon>Pleosporomycetidae</taxon>
        <taxon>Pleosporales</taxon>
        <taxon>Pleosporineae</taxon>
        <taxon>Phaeosphaeriaceae</taxon>
        <taxon>Parastagonospora</taxon>
    </lineage>
</organism>
<dbReference type="VEuPathDB" id="FungiDB:JI435_424120"/>
<name>A0A7U2ICD6_PHANO</name>
<dbReference type="EMBL" id="CP069044">
    <property type="protein sequence ID" value="QRD07239.1"/>
    <property type="molecule type" value="Genomic_DNA"/>
</dbReference>
<accession>A0A7U2ICD6</accession>
<reference evidence="2" key="1">
    <citation type="journal article" date="2021" name="BMC Genomics">
        <title>Chromosome-level genome assembly and manually-curated proteome of model necrotroph Parastagonospora nodorum Sn15 reveals a genome-wide trove of candidate effector homologs, and redundancy of virulence-related functions within an accessory chromosome.</title>
        <authorList>
            <person name="Bertazzoni S."/>
            <person name="Jones D.A.B."/>
            <person name="Phan H.T."/>
            <person name="Tan K.-C."/>
            <person name="Hane J.K."/>
        </authorList>
    </citation>
    <scope>NUCLEOTIDE SEQUENCE [LARGE SCALE GENOMIC DNA]</scope>
    <source>
        <strain evidence="2">SN15 / ATCC MYA-4574 / FGSC 10173)</strain>
    </source>
</reference>
<dbReference type="AlphaFoldDB" id="A0A7U2ICD6"/>
<gene>
    <name evidence="1" type="ORF">JI435_424120</name>
</gene>
<sequence length="69" mass="7656">MTIQTKQKPSIFKAILGLGTRSLSRASCQWRYLECRCQQSAGEQGGAEWFIPAYMVSLISVKGSRTSRG</sequence>